<dbReference type="OrthoDB" id="1097347at2"/>
<sequence>MSKHLEDNNLIARWMDDRLSDEEKEQLKASGELDALKTVIDDIDTWKVKPFNVDAGLSRLKEANATVVPVKKSTNKNWLGIAAGLAVLFTCSIVWYFISTGATTITTEIAENKTIDLPLGSQVAIDAGSSITYNENKWEESRLVTLQGQAYFKVTSGSPFVVNTPTAQVSVLGTQFNINTQNDQFKVYCYEGKIKVSYQENDKIITMGQSVTLHNGELQLTTHQLSRPDWMSGISNYEKTPLKNVIADVKRYYNVEIDLPKAYESLQFTGTIEHKDLQHTLTTIFTTMEIEYRIKDRNKVIFE</sequence>
<keyword evidence="1" id="KW-0812">Transmembrane</keyword>
<dbReference type="PIRSF" id="PIRSF018266">
    <property type="entry name" value="FecR"/>
    <property type="match status" value="1"/>
</dbReference>
<dbReference type="InterPro" id="IPR032508">
    <property type="entry name" value="FecR_C"/>
</dbReference>
<proteinExistence type="predicted"/>
<dbReference type="Pfam" id="PF04773">
    <property type="entry name" value="FecR"/>
    <property type="match status" value="1"/>
</dbReference>
<organism evidence="4 5">
    <name type="scientific">Maribacter dokdonensis</name>
    <dbReference type="NCBI Taxonomy" id="320912"/>
    <lineage>
        <taxon>Bacteria</taxon>
        <taxon>Pseudomonadati</taxon>
        <taxon>Bacteroidota</taxon>
        <taxon>Flavobacteriia</taxon>
        <taxon>Flavobacteriales</taxon>
        <taxon>Flavobacteriaceae</taxon>
        <taxon>Maribacter</taxon>
    </lineage>
</organism>
<gene>
    <name evidence="4" type="ORF">SAMN05192540_3166</name>
</gene>
<evidence type="ECO:0000313" key="5">
    <source>
        <dbReference type="Proteomes" id="UP000183038"/>
    </source>
</evidence>
<dbReference type="RefSeq" id="WP_074673955.1">
    <property type="nucleotide sequence ID" value="NZ_FNTB01000001.1"/>
</dbReference>
<dbReference type="Gene3D" id="2.60.120.1440">
    <property type="match status" value="1"/>
</dbReference>
<dbReference type="PANTHER" id="PTHR30273:SF2">
    <property type="entry name" value="PROTEIN FECR"/>
    <property type="match status" value="1"/>
</dbReference>
<dbReference type="Gene3D" id="3.55.50.30">
    <property type="match status" value="1"/>
</dbReference>
<protein>
    <submittedName>
        <fullName evidence="4">FecR family protein</fullName>
    </submittedName>
</protein>
<evidence type="ECO:0000256" key="1">
    <source>
        <dbReference type="SAM" id="Phobius"/>
    </source>
</evidence>
<evidence type="ECO:0000259" key="2">
    <source>
        <dbReference type="Pfam" id="PF04773"/>
    </source>
</evidence>
<evidence type="ECO:0000259" key="3">
    <source>
        <dbReference type="Pfam" id="PF16344"/>
    </source>
</evidence>
<dbReference type="Proteomes" id="UP000183038">
    <property type="component" value="Unassembled WGS sequence"/>
</dbReference>
<feature type="domain" description="FecR protein" evidence="2">
    <location>
        <begin position="104"/>
        <end position="195"/>
    </location>
</feature>
<accession>A0A1H4SHI7</accession>
<dbReference type="GO" id="GO:0016989">
    <property type="term" value="F:sigma factor antagonist activity"/>
    <property type="evidence" value="ECO:0007669"/>
    <property type="project" value="TreeGrafter"/>
</dbReference>
<dbReference type="Pfam" id="PF16344">
    <property type="entry name" value="FecR_C"/>
    <property type="match status" value="1"/>
</dbReference>
<feature type="domain" description="Protein FecR C-terminal" evidence="3">
    <location>
        <begin position="237"/>
        <end position="300"/>
    </location>
</feature>
<reference evidence="4 5" key="1">
    <citation type="submission" date="2016-10" db="EMBL/GenBank/DDBJ databases">
        <authorList>
            <person name="de Groot N.N."/>
        </authorList>
    </citation>
    <scope>NUCLEOTIDE SEQUENCE [LARGE SCALE GENOMIC DNA]</scope>
    <source>
        <strain evidence="4 5">MAR_2009_71</strain>
    </source>
</reference>
<dbReference type="InterPro" id="IPR012373">
    <property type="entry name" value="Ferrdict_sens_TM"/>
</dbReference>
<name>A0A1H4SHI7_9FLAO</name>
<keyword evidence="1" id="KW-0472">Membrane</keyword>
<dbReference type="EMBL" id="FNTB01000001">
    <property type="protein sequence ID" value="SEC43573.1"/>
    <property type="molecule type" value="Genomic_DNA"/>
</dbReference>
<dbReference type="InterPro" id="IPR006860">
    <property type="entry name" value="FecR"/>
</dbReference>
<evidence type="ECO:0000313" key="4">
    <source>
        <dbReference type="EMBL" id="SEC43573.1"/>
    </source>
</evidence>
<feature type="transmembrane region" description="Helical" evidence="1">
    <location>
        <begin position="78"/>
        <end position="98"/>
    </location>
</feature>
<keyword evidence="1" id="KW-1133">Transmembrane helix</keyword>
<dbReference type="AlphaFoldDB" id="A0A1H4SHI7"/>
<dbReference type="PANTHER" id="PTHR30273">
    <property type="entry name" value="PERIPLASMIC SIGNAL SENSOR AND SIGMA FACTOR ACTIVATOR FECR-RELATED"/>
    <property type="match status" value="1"/>
</dbReference>